<gene>
    <name evidence="2" type="ORF">DWY33_09660</name>
</gene>
<organism evidence="2 3">
    <name type="scientific">Dorea formicigenerans</name>
    <dbReference type="NCBI Taxonomy" id="39486"/>
    <lineage>
        <taxon>Bacteria</taxon>
        <taxon>Bacillati</taxon>
        <taxon>Bacillota</taxon>
        <taxon>Clostridia</taxon>
        <taxon>Lachnospirales</taxon>
        <taxon>Lachnospiraceae</taxon>
        <taxon>Dorea</taxon>
    </lineage>
</organism>
<feature type="region of interest" description="Disordered" evidence="1">
    <location>
        <begin position="66"/>
        <end position="87"/>
    </location>
</feature>
<proteinExistence type="predicted"/>
<evidence type="ECO:0000256" key="1">
    <source>
        <dbReference type="SAM" id="MobiDB-lite"/>
    </source>
</evidence>
<evidence type="ECO:0000313" key="2">
    <source>
        <dbReference type="EMBL" id="RGR58379.1"/>
    </source>
</evidence>
<comment type="caution">
    <text evidence="2">The sequence shown here is derived from an EMBL/GenBank/DDBJ whole genome shotgun (WGS) entry which is preliminary data.</text>
</comment>
<reference evidence="2 3" key="1">
    <citation type="submission" date="2018-08" db="EMBL/GenBank/DDBJ databases">
        <title>A genome reference for cultivated species of the human gut microbiota.</title>
        <authorList>
            <person name="Zou Y."/>
            <person name="Xue W."/>
            <person name="Luo G."/>
        </authorList>
    </citation>
    <scope>NUCLEOTIDE SEQUENCE [LARGE SCALE GENOMIC DNA]</scope>
    <source>
        <strain evidence="2 3">AF25-11</strain>
    </source>
</reference>
<dbReference type="EMBL" id="QRUK01000017">
    <property type="protein sequence ID" value="RGR58379.1"/>
    <property type="molecule type" value="Genomic_DNA"/>
</dbReference>
<dbReference type="Proteomes" id="UP000283652">
    <property type="component" value="Unassembled WGS sequence"/>
</dbReference>
<protein>
    <submittedName>
        <fullName evidence="2">Uncharacterized protein</fullName>
    </submittedName>
</protein>
<dbReference type="AlphaFoldDB" id="A0A412EZG0"/>
<sequence length="104" mass="11921">MIVSRIAEYKQVDTKTEEYTVTIPPEYDEEGNIISEEHEETRTREVPVMGMVYRDMTAEEISEAEKLQAEMPEPEPTPEERLDTLETTTDDVVLMLAELIGGEK</sequence>
<accession>A0A412EZG0</accession>
<name>A0A412EZG0_9FIRM</name>
<evidence type="ECO:0000313" key="3">
    <source>
        <dbReference type="Proteomes" id="UP000283652"/>
    </source>
</evidence>